<reference evidence="1" key="2">
    <citation type="submission" date="2021-08" db="EMBL/GenBank/DDBJ databases">
        <authorList>
            <person name="Tani A."/>
            <person name="Ola A."/>
            <person name="Ogura Y."/>
            <person name="Katsura K."/>
            <person name="Hayashi T."/>
        </authorList>
    </citation>
    <scope>NUCLEOTIDE SEQUENCE</scope>
    <source>
        <strain evidence="1">DSM 19015</strain>
    </source>
</reference>
<protein>
    <recommendedName>
        <fullName evidence="3">HEXXH motif domain-containing protein</fullName>
    </recommendedName>
</protein>
<gene>
    <name evidence="1" type="ORF">OCOJLMKI_4920</name>
</gene>
<evidence type="ECO:0000313" key="2">
    <source>
        <dbReference type="Proteomes" id="UP001055125"/>
    </source>
</evidence>
<dbReference type="RefSeq" id="WP_238246741.1">
    <property type="nucleotide sequence ID" value="NZ_BPQP01000100.1"/>
</dbReference>
<reference evidence="1" key="1">
    <citation type="journal article" date="2021" name="Front. Microbiol.">
        <title>Comprehensive Comparative Genomics and Phenotyping of Methylobacterium Species.</title>
        <authorList>
            <person name="Alessa O."/>
            <person name="Ogura Y."/>
            <person name="Fujitani Y."/>
            <person name="Takami H."/>
            <person name="Hayashi T."/>
            <person name="Sahin N."/>
            <person name="Tani A."/>
        </authorList>
    </citation>
    <scope>NUCLEOTIDE SEQUENCE</scope>
    <source>
        <strain evidence="1">DSM 19015</strain>
    </source>
</reference>
<proteinExistence type="predicted"/>
<sequence length="302" mass="33146">MAGSDVAASSAPPIYAYLTQPFERWFDGLAAPLARSKWVSMESVGLDRSNYGTTRFVRRDARAERDVIGQLSLPAAFGVASPVCLELLHGATASRYADIGLRYHETGELAPERAFQALQGAFARLAEVPGAARAVGAVLAAVHVVKPDGPEYDVSYSDPAVPFSIFVGIDVANQAHGELRLAESILHECMHLQLTLIEESFPLVIGETERYHSAWTGTHRPARGVMHALYVFRAVQDFFRALLHAGWCDREEQRYLERRLVAIDEEVAETGDMRASRDLTPLGRRFVCCLMQDCGVVGATTP</sequence>
<evidence type="ECO:0008006" key="3">
    <source>
        <dbReference type="Google" id="ProtNLM"/>
    </source>
</evidence>
<dbReference type="Proteomes" id="UP001055125">
    <property type="component" value="Unassembled WGS sequence"/>
</dbReference>
<evidence type="ECO:0000313" key="1">
    <source>
        <dbReference type="EMBL" id="GJD97687.1"/>
    </source>
</evidence>
<dbReference type="EMBL" id="BPQP01000100">
    <property type="protein sequence ID" value="GJD97687.1"/>
    <property type="molecule type" value="Genomic_DNA"/>
</dbReference>
<keyword evidence="2" id="KW-1185">Reference proteome</keyword>
<comment type="caution">
    <text evidence="1">The sequence shown here is derived from an EMBL/GenBank/DDBJ whole genome shotgun (WGS) entry which is preliminary data.</text>
</comment>
<dbReference type="InterPro" id="IPR026337">
    <property type="entry name" value="AKG_HExxH"/>
</dbReference>
<accession>A0ABQ4S5L9</accession>
<organism evidence="1 2">
    <name type="scientific">Methylobacterium iners</name>
    <dbReference type="NCBI Taxonomy" id="418707"/>
    <lineage>
        <taxon>Bacteria</taxon>
        <taxon>Pseudomonadati</taxon>
        <taxon>Pseudomonadota</taxon>
        <taxon>Alphaproteobacteria</taxon>
        <taxon>Hyphomicrobiales</taxon>
        <taxon>Methylobacteriaceae</taxon>
        <taxon>Methylobacterium</taxon>
    </lineage>
</organism>
<name>A0ABQ4S5L9_9HYPH</name>
<dbReference type="NCBIfam" id="TIGR04267">
    <property type="entry name" value="mod_HExxH"/>
    <property type="match status" value="1"/>
</dbReference>